<feature type="region of interest" description="Disordered" evidence="1">
    <location>
        <begin position="316"/>
        <end position="344"/>
    </location>
</feature>
<accession>A0AAD7DKC8</accession>
<keyword evidence="3" id="KW-1185">Reference proteome</keyword>
<evidence type="ECO:0000256" key="1">
    <source>
        <dbReference type="SAM" id="MobiDB-lite"/>
    </source>
</evidence>
<dbReference type="Proteomes" id="UP001221757">
    <property type="component" value="Unassembled WGS sequence"/>
</dbReference>
<protein>
    <submittedName>
        <fullName evidence="2">Uncharacterized protein</fullName>
    </submittedName>
</protein>
<gene>
    <name evidence="2" type="ORF">B0H17DRAFT_1059662</name>
</gene>
<feature type="compositionally biased region" description="Low complexity" evidence="1">
    <location>
        <begin position="127"/>
        <end position="141"/>
    </location>
</feature>
<comment type="caution">
    <text evidence="2">The sequence shown here is derived from an EMBL/GenBank/DDBJ whole genome shotgun (WGS) entry which is preliminary data.</text>
</comment>
<dbReference type="EMBL" id="JARKIE010000046">
    <property type="protein sequence ID" value="KAJ7693305.1"/>
    <property type="molecule type" value="Genomic_DNA"/>
</dbReference>
<name>A0AAD7DKC8_MYCRO</name>
<proteinExistence type="predicted"/>
<organism evidence="2 3">
    <name type="scientific">Mycena rosella</name>
    <name type="common">Pink bonnet</name>
    <name type="synonym">Agaricus rosellus</name>
    <dbReference type="NCBI Taxonomy" id="1033263"/>
    <lineage>
        <taxon>Eukaryota</taxon>
        <taxon>Fungi</taxon>
        <taxon>Dikarya</taxon>
        <taxon>Basidiomycota</taxon>
        <taxon>Agaricomycotina</taxon>
        <taxon>Agaricomycetes</taxon>
        <taxon>Agaricomycetidae</taxon>
        <taxon>Agaricales</taxon>
        <taxon>Marasmiineae</taxon>
        <taxon>Mycenaceae</taxon>
        <taxon>Mycena</taxon>
    </lineage>
</organism>
<sequence length="587" mass="63669">MPPLDSNHLVPGTPTFFPALLAHVRDPAQPSLPLDSIVFQSILLCLIAGEKHLLLRASEQDVRLVVKLAFMTLSSVFGLPTHKLKIRPRSTYPTNTSGAPFLRSLFLPWTAPVDSQDEAPSVKNFGASRNRTRNNATWARSSSKKPRRRSMTNPNELGGTTSSNPFGDSHEFLPSASSSAVNPFSTAPRPSKARAPLPHAFSDPTPLRPRPDRSVALQPRALVICGLENATVPSQRALSRVLAEKRVILEDEDGDEAFDEVWNLPDGFLMVYVCPIDARERPAIHKTLLDKFALSATVSPHHSIRALLLSPSRNSASYRNSPAMGPPSPLPVTPTSSPPFLAQPIPLPHHSHSLPLGHHHHVHHPLLQQPLVPPALLHDLRATYYRTYLSPFLELYASDLFSAARHHPQLDGTLLTAKSMKDAIDLARAGRVIGGDLTGIELVREDAAYAAKAANGREAKPEQADGSPLTTAQPFITGTGLAHRYQPIEVVVEEVDGASTPEPGDGAEPPARAREPEVLEVSGADVARIAPRAMTHRLRVRDGPQDEVFGSAMFPAVPADRADTNVFPDAGGRSTIKEILVRILAEV</sequence>
<evidence type="ECO:0000313" key="3">
    <source>
        <dbReference type="Proteomes" id="UP001221757"/>
    </source>
</evidence>
<feature type="compositionally biased region" description="Polar residues" evidence="1">
    <location>
        <begin position="175"/>
        <end position="185"/>
    </location>
</feature>
<dbReference type="AlphaFoldDB" id="A0AAD7DKC8"/>
<reference evidence="2" key="1">
    <citation type="submission" date="2023-03" db="EMBL/GenBank/DDBJ databases">
        <title>Massive genome expansion in bonnet fungi (Mycena s.s.) driven by repeated elements and novel gene families across ecological guilds.</title>
        <authorList>
            <consortium name="Lawrence Berkeley National Laboratory"/>
            <person name="Harder C.B."/>
            <person name="Miyauchi S."/>
            <person name="Viragh M."/>
            <person name="Kuo A."/>
            <person name="Thoen E."/>
            <person name="Andreopoulos B."/>
            <person name="Lu D."/>
            <person name="Skrede I."/>
            <person name="Drula E."/>
            <person name="Henrissat B."/>
            <person name="Morin E."/>
            <person name="Kohler A."/>
            <person name="Barry K."/>
            <person name="LaButti K."/>
            <person name="Morin E."/>
            <person name="Salamov A."/>
            <person name="Lipzen A."/>
            <person name="Mereny Z."/>
            <person name="Hegedus B."/>
            <person name="Baldrian P."/>
            <person name="Stursova M."/>
            <person name="Weitz H."/>
            <person name="Taylor A."/>
            <person name="Grigoriev I.V."/>
            <person name="Nagy L.G."/>
            <person name="Martin F."/>
            <person name="Kauserud H."/>
        </authorList>
    </citation>
    <scope>NUCLEOTIDE SEQUENCE</scope>
    <source>
        <strain evidence="2">CBHHK067</strain>
    </source>
</reference>
<evidence type="ECO:0000313" key="2">
    <source>
        <dbReference type="EMBL" id="KAJ7693305.1"/>
    </source>
</evidence>
<feature type="compositionally biased region" description="Polar residues" evidence="1">
    <location>
        <begin position="151"/>
        <end position="166"/>
    </location>
</feature>
<feature type="region of interest" description="Disordered" evidence="1">
    <location>
        <begin position="116"/>
        <end position="212"/>
    </location>
</feature>